<feature type="transmembrane region" description="Helical" evidence="2">
    <location>
        <begin position="117"/>
        <end position="139"/>
    </location>
</feature>
<evidence type="ECO:0000313" key="4">
    <source>
        <dbReference type="Proteomes" id="UP000053617"/>
    </source>
</evidence>
<keyword evidence="2" id="KW-0812">Transmembrane</keyword>
<feature type="transmembrane region" description="Helical" evidence="2">
    <location>
        <begin position="73"/>
        <end position="97"/>
    </location>
</feature>
<feature type="transmembrane region" description="Helical" evidence="2">
    <location>
        <begin position="151"/>
        <end position="172"/>
    </location>
</feature>
<sequence length="283" mass="30818">MAITASVRSSSEHRSNTARSRSSTRKPESYDASALTINPSPLLTSSLHSRNSATSAQESAYLAQTKWLRWTRLVLIFLTIATSTAAVGCAGHVLQRYNVTHLGSNYNLHLWPRNVDIRPTLAILVPATVLTAVSLVYLAFSLIPTPYSRTLLYNIVFLASSVVGLVLCLFAIPFNLLLVNPSTDHPRESLQSWTCKFSNGASQFTSDARSLQIPVYITNGMPIPAGFKRLCTESQVSVGLMIAVLALEVASCAVAVMGCYLEKKVGKARKERYAHLEKGEAVS</sequence>
<dbReference type="OrthoDB" id="3890746at2759"/>
<dbReference type="EMBL" id="KN847476">
    <property type="protein sequence ID" value="KIX07304.1"/>
    <property type="molecule type" value="Genomic_DNA"/>
</dbReference>
<accession>A0A0D2IN99</accession>
<keyword evidence="2" id="KW-0472">Membrane</keyword>
<proteinExistence type="predicted"/>
<reference evidence="3 4" key="1">
    <citation type="submission" date="2015-01" db="EMBL/GenBank/DDBJ databases">
        <title>The Genome Sequence of Rhinocladiella mackenzie CBS 650.93.</title>
        <authorList>
            <consortium name="The Broad Institute Genomics Platform"/>
            <person name="Cuomo C."/>
            <person name="de Hoog S."/>
            <person name="Gorbushina A."/>
            <person name="Stielow B."/>
            <person name="Teixiera M."/>
            <person name="Abouelleil A."/>
            <person name="Chapman S.B."/>
            <person name="Priest M."/>
            <person name="Young S.K."/>
            <person name="Wortman J."/>
            <person name="Nusbaum C."/>
            <person name="Birren B."/>
        </authorList>
    </citation>
    <scope>NUCLEOTIDE SEQUENCE [LARGE SCALE GENOMIC DNA]</scope>
    <source>
        <strain evidence="3 4">CBS 650.93</strain>
    </source>
</reference>
<dbReference type="AlphaFoldDB" id="A0A0D2IN99"/>
<gene>
    <name evidence="3" type="ORF">Z518_01957</name>
</gene>
<name>A0A0D2IN99_9EURO</name>
<evidence type="ECO:0000256" key="2">
    <source>
        <dbReference type="SAM" id="Phobius"/>
    </source>
</evidence>
<keyword evidence="2" id="KW-1133">Transmembrane helix</keyword>
<dbReference type="VEuPathDB" id="FungiDB:Z518_01957"/>
<dbReference type="RefSeq" id="XP_013274440.1">
    <property type="nucleotide sequence ID" value="XM_013418986.1"/>
</dbReference>
<feature type="region of interest" description="Disordered" evidence="1">
    <location>
        <begin position="1"/>
        <end position="32"/>
    </location>
</feature>
<protein>
    <submittedName>
        <fullName evidence="3">Rhinocladiella mackenziei CBS 650.93 unplaced genomic scaffold supercont1.2, whole genome shotgun sequence</fullName>
    </submittedName>
</protein>
<evidence type="ECO:0000256" key="1">
    <source>
        <dbReference type="SAM" id="MobiDB-lite"/>
    </source>
</evidence>
<dbReference type="HOGENOM" id="CLU_082161_0_0_1"/>
<dbReference type="GeneID" id="25290028"/>
<dbReference type="Proteomes" id="UP000053617">
    <property type="component" value="Unassembled WGS sequence"/>
</dbReference>
<feature type="transmembrane region" description="Helical" evidence="2">
    <location>
        <begin position="238"/>
        <end position="261"/>
    </location>
</feature>
<keyword evidence="4" id="KW-1185">Reference proteome</keyword>
<evidence type="ECO:0000313" key="3">
    <source>
        <dbReference type="EMBL" id="KIX07304.1"/>
    </source>
</evidence>
<organism evidence="3 4">
    <name type="scientific">Rhinocladiella mackenziei CBS 650.93</name>
    <dbReference type="NCBI Taxonomy" id="1442369"/>
    <lineage>
        <taxon>Eukaryota</taxon>
        <taxon>Fungi</taxon>
        <taxon>Dikarya</taxon>
        <taxon>Ascomycota</taxon>
        <taxon>Pezizomycotina</taxon>
        <taxon>Eurotiomycetes</taxon>
        <taxon>Chaetothyriomycetidae</taxon>
        <taxon>Chaetothyriales</taxon>
        <taxon>Herpotrichiellaceae</taxon>
        <taxon>Rhinocladiella</taxon>
    </lineage>
</organism>